<feature type="transmembrane region" description="Helical" evidence="10">
    <location>
        <begin position="237"/>
        <end position="258"/>
    </location>
</feature>
<dbReference type="Gene3D" id="1.20.1560.10">
    <property type="entry name" value="ABC transporter type 1, transmembrane domain"/>
    <property type="match status" value="2"/>
</dbReference>
<evidence type="ECO:0000256" key="3">
    <source>
        <dbReference type="ARBA" id="ARBA00022448"/>
    </source>
</evidence>
<protein>
    <submittedName>
        <fullName evidence="13">Uncharacterized protein</fullName>
    </submittedName>
</protein>
<dbReference type="SMART" id="SM00382">
    <property type="entry name" value="AAA"/>
    <property type="match status" value="2"/>
</dbReference>
<keyword evidence="6" id="KW-0547">Nucleotide-binding</keyword>
<keyword evidence="7" id="KW-0067">ATP-binding</keyword>
<dbReference type="PROSITE" id="PS50893">
    <property type="entry name" value="ABC_TRANSPORTER_2"/>
    <property type="match status" value="2"/>
</dbReference>
<name>A0A6G0XV00_9STRA</name>
<feature type="transmembrane region" description="Helical" evidence="10">
    <location>
        <begin position="758"/>
        <end position="780"/>
    </location>
</feature>
<evidence type="ECO:0000313" key="13">
    <source>
        <dbReference type="EMBL" id="KAF0744501.1"/>
    </source>
</evidence>
<dbReference type="SUPFAM" id="SSF90123">
    <property type="entry name" value="ABC transporter transmembrane region"/>
    <property type="match status" value="2"/>
</dbReference>
<feature type="transmembrane region" description="Helical" evidence="10">
    <location>
        <begin position="982"/>
        <end position="1000"/>
    </location>
</feature>
<dbReference type="InterPro" id="IPR044746">
    <property type="entry name" value="ABCC_6TM_D1"/>
</dbReference>
<dbReference type="CDD" id="cd03244">
    <property type="entry name" value="ABCC_MRP_domain2"/>
    <property type="match status" value="1"/>
</dbReference>
<evidence type="ECO:0000256" key="6">
    <source>
        <dbReference type="ARBA" id="ARBA00022741"/>
    </source>
</evidence>
<dbReference type="AlphaFoldDB" id="A0A6G0XV00"/>
<comment type="caution">
    <text evidence="13">The sequence shown here is derived from an EMBL/GenBank/DDBJ whole genome shotgun (WGS) entry which is preliminary data.</text>
</comment>
<feature type="transmembrane region" description="Helical" evidence="10">
    <location>
        <begin position="951"/>
        <end position="970"/>
    </location>
</feature>
<feature type="transmembrane region" description="Helical" evidence="10">
    <location>
        <begin position="363"/>
        <end position="384"/>
    </location>
</feature>
<dbReference type="Proteomes" id="UP000481153">
    <property type="component" value="Unassembled WGS sequence"/>
</dbReference>
<dbReference type="CDD" id="cd03250">
    <property type="entry name" value="ABCC_MRP_domain1"/>
    <property type="match status" value="1"/>
</dbReference>
<feature type="transmembrane region" description="Helical" evidence="10">
    <location>
        <begin position="703"/>
        <end position="725"/>
    </location>
</feature>
<dbReference type="GO" id="GO:0005524">
    <property type="term" value="F:ATP binding"/>
    <property type="evidence" value="ECO:0007669"/>
    <property type="project" value="UniProtKB-KW"/>
</dbReference>
<dbReference type="FunFam" id="3.40.50.300:FF:000997">
    <property type="entry name" value="Multidrug resistance-associated protein 1"/>
    <property type="match status" value="1"/>
</dbReference>
<accession>A0A6G0XV00</accession>
<dbReference type="EMBL" id="VJMJ01000009">
    <property type="protein sequence ID" value="KAF0744501.1"/>
    <property type="molecule type" value="Genomic_DNA"/>
</dbReference>
<dbReference type="CDD" id="cd18580">
    <property type="entry name" value="ABC_6TM_ABCC_D2"/>
    <property type="match status" value="1"/>
</dbReference>
<dbReference type="GO" id="GO:0140359">
    <property type="term" value="F:ABC-type transporter activity"/>
    <property type="evidence" value="ECO:0007669"/>
    <property type="project" value="InterPro"/>
</dbReference>
<keyword evidence="8 10" id="KW-1133">Transmembrane helix</keyword>
<feature type="domain" description="ABC transmembrane type-1" evidence="12">
    <location>
        <begin position="717"/>
        <end position="1002"/>
    </location>
</feature>
<dbReference type="Gene3D" id="3.40.50.300">
    <property type="entry name" value="P-loop containing nucleotide triphosphate hydrolases"/>
    <property type="match status" value="2"/>
</dbReference>
<keyword evidence="9 10" id="KW-0472">Membrane</keyword>
<feature type="transmembrane region" description="Helical" evidence="10">
    <location>
        <begin position="834"/>
        <end position="854"/>
    </location>
</feature>
<proteinExistence type="inferred from homology"/>
<dbReference type="CDD" id="cd18579">
    <property type="entry name" value="ABC_6TM_ABCC_D1"/>
    <property type="match status" value="1"/>
</dbReference>
<dbReference type="InterPro" id="IPR003439">
    <property type="entry name" value="ABC_transporter-like_ATP-bd"/>
</dbReference>
<feature type="transmembrane region" description="Helical" evidence="10">
    <location>
        <begin position="93"/>
        <end position="112"/>
    </location>
</feature>
<reference evidence="13 14" key="1">
    <citation type="submission" date="2019-07" db="EMBL/GenBank/DDBJ databases">
        <title>Genomics analysis of Aphanomyces spp. identifies a new class of oomycete effector associated with host adaptation.</title>
        <authorList>
            <person name="Gaulin E."/>
        </authorList>
    </citation>
    <scope>NUCLEOTIDE SEQUENCE [LARGE SCALE GENOMIC DNA]</scope>
    <source>
        <strain evidence="13 14">ATCC 201684</strain>
    </source>
</reference>
<evidence type="ECO:0000259" key="11">
    <source>
        <dbReference type="PROSITE" id="PS50893"/>
    </source>
</evidence>
<dbReference type="InterPro" id="IPR027417">
    <property type="entry name" value="P-loop_NTPase"/>
</dbReference>
<evidence type="ECO:0000256" key="5">
    <source>
        <dbReference type="ARBA" id="ARBA00022737"/>
    </source>
</evidence>
<dbReference type="VEuPathDB" id="FungiDB:AeMF1_004954"/>
<dbReference type="Pfam" id="PF00005">
    <property type="entry name" value="ABC_tran"/>
    <property type="match status" value="2"/>
</dbReference>
<evidence type="ECO:0000256" key="8">
    <source>
        <dbReference type="ARBA" id="ARBA00022989"/>
    </source>
</evidence>
<organism evidence="13 14">
    <name type="scientific">Aphanomyces euteiches</name>
    <dbReference type="NCBI Taxonomy" id="100861"/>
    <lineage>
        <taxon>Eukaryota</taxon>
        <taxon>Sar</taxon>
        <taxon>Stramenopiles</taxon>
        <taxon>Oomycota</taxon>
        <taxon>Saprolegniomycetes</taxon>
        <taxon>Saprolegniales</taxon>
        <taxon>Verrucalvaceae</taxon>
        <taxon>Aphanomyces</taxon>
    </lineage>
</organism>
<feature type="transmembrane region" description="Helical" evidence="10">
    <location>
        <begin position="323"/>
        <end position="343"/>
    </location>
</feature>
<dbReference type="FunFam" id="1.20.1560.10:FF:000013">
    <property type="entry name" value="ABC transporter C family member 2"/>
    <property type="match status" value="1"/>
</dbReference>
<sequence length="1273" mass="137665">MTKATQPSYDSLAAASVSKPRSVAPPTASAGFASKLVFGWASPLLYTGSRRRLDPEDLWPLAPENQCAPLGTAFEETFARTKSLLSAFISTHGSTALMIVGLQIAMIVMSYIPPLALQQILQAIEGSDFQMDVVAQAIGFLFLAKIASAFVTVHADYLTTLVIARVAGALQHMLFQKTLLLDGARRREKGGAGDIANLFSSDMQWITTLSSRISAVWSSPIMIVVTLNMLYNVIGWAAFVGSGALVFAFVVNHGITILQRSILTKYMGEKDARMKAVAEIFSAMKIVKLQAWEERFEAKIDALRQTELKTLGHYVLAEAMQTALMFTTPVIVTLVSFFTYTIVMEETLSVSKIFTAMSLFNMLKYPMMGLPSALVSLMQAVVALQRMQDFLHLDEKRPTGDLAASTGSIVVEDATFGWDASSVLFDSVNLTIRRKELVVVHGPVSHGKSALCQALLGELTTHRGSVSLGGRVAYVPQKPWIQHMTIRDNILFGQPYDRRKYNAVVAACGLTTDLAGFPAGDRTEVGLRGMNLSGGQQARISLARACYSDADIFILDAPLAAVDAAVQREIFAQCICGLLRHKTVVLVTHNADIIHSPHVHRTICVEDGHLMDHVKARDEQPDEEPPLAAVAPVVVRPAVINETHAVVVEVGPVVKSPVALSADAVLLFHDLDESHDDDDKRILSGKLIVDEARSEGRVSAAVFWSYVVASGGWPMLLGILILLVANQLMQVAGDLWLSTWSNTAAHVTPATFLAESGAYLTIYSILVLSGCILSVARAVVGWLAGLRASRVCFESMTAALFRAPMGFFDANPVGRILNRYGNDMTSIDTRIPSAAAAFLALSAAAVSTIGTTIIAMHSMAFLILPLLYLYYRMAAFYLRSARAIERVNTVTKSPLLNLTAEAIDGADVVRAFGPAHVARLEERHHANVDRTNEAFVTAQVASLWFTLRTQLFSACTLLAIALSLVAMRLVLSPGVIGLVLNYSFGIFPVLEMVVALWSILETQMVAPERVAEYAAVVSEPPRVLPGSVTKAWPTSGKIEFDDVSFKYKEAGPLVLQRVNVSIADGEKIGLVGRSGAGKSSLTMALFRMYELPSGSIRIDGVDISTVGVQTLRSRLAIIPQSPVLFQGPLRNYLDPAGDHGDDDLWSVLRQVNMADRVALDADVEEHGANSSAGERQILCLARALLCHAKILVLDEATASTDAATDARLQQVIRTSFASSTVLIIAHRLESVMNCDRIMVFERGQVVQCDSPKTLLEKGSGAFYELSAASSGGA</sequence>
<dbReference type="FunFam" id="3.40.50.300:FF:000610">
    <property type="entry name" value="Multidrug resistance-associated ABC transporter"/>
    <property type="match status" value="1"/>
</dbReference>
<keyword evidence="4 10" id="KW-0812">Transmembrane</keyword>
<feature type="transmembrane region" description="Helical" evidence="10">
    <location>
        <begin position="213"/>
        <end position="231"/>
    </location>
</feature>
<comment type="subcellular location">
    <subcellularLocation>
        <location evidence="1">Vacuole membrane</location>
        <topology evidence="1">Multi-pass membrane protein</topology>
    </subcellularLocation>
</comment>
<evidence type="ECO:0000256" key="10">
    <source>
        <dbReference type="SAM" id="Phobius"/>
    </source>
</evidence>
<evidence type="ECO:0000256" key="9">
    <source>
        <dbReference type="ARBA" id="ARBA00023136"/>
    </source>
</evidence>
<comment type="similarity">
    <text evidence="2">Belongs to the ABC transporter superfamily. ABCC family. Conjugate transporter (TC 3.A.1.208) subfamily.</text>
</comment>
<dbReference type="InterPro" id="IPR011527">
    <property type="entry name" value="ABC1_TM_dom"/>
</dbReference>
<evidence type="ECO:0000256" key="2">
    <source>
        <dbReference type="ARBA" id="ARBA00009726"/>
    </source>
</evidence>
<feature type="domain" description="ABC transmembrane type-1" evidence="12">
    <location>
        <begin position="97"/>
        <end position="379"/>
    </location>
</feature>
<feature type="domain" description="ABC transporter" evidence="11">
    <location>
        <begin position="409"/>
        <end position="632"/>
    </location>
</feature>
<dbReference type="InterPro" id="IPR036640">
    <property type="entry name" value="ABC1_TM_sf"/>
</dbReference>
<evidence type="ECO:0000259" key="12">
    <source>
        <dbReference type="PROSITE" id="PS50929"/>
    </source>
</evidence>
<dbReference type="InterPro" id="IPR044726">
    <property type="entry name" value="ABCC_6TM_D2"/>
</dbReference>
<keyword evidence="3" id="KW-0813">Transport</keyword>
<keyword evidence="5" id="KW-0677">Repeat</keyword>
<dbReference type="InterPro" id="IPR003593">
    <property type="entry name" value="AAA+_ATPase"/>
</dbReference>
<keyword evidence="14" id="KW-1185">Reference proteome</keyword>
<feature type="transmembrane region" description="Helical" evidence="10">
    <location>
        <begin position="133"/>
        <end position="151"/>
    </location>
</feature>
<dbReference type="PANTHER" id="PTHR24223:SF443">
    <property type="entry name" value="MULTIDRUG-RESISTANCE LIKE PROTEIN 1, ISOFORM I"/>
    <property type="match status" value="1"/>
</dbReference>
<evidence type="ECO:0000256" key="1">
    <source>
        <dbReference type="ARBA" id="ARBA00004128"/>
    </source>
</evidence>
<dbReference type="SUPFAM" id="SSF52540">
    <property type="entry name" value="P-loop containing nucleoside triphosphate hydrolases"/>
    <property type="match status" value="2"/>
</dbReference>
<feature type="domain" description="ABC transporter" evidence="11">
    <location>
        <begin position="1038"/>
        <end position="1267"/>
    </location>
</feature>
<evidence type="ECO:0000313" key="14">
    <source>
        <dbReference type="Proteomes" id="UP000481153"/>
    </source>
</evidence>
<dbReference type="GO" id="GO:0016887">
    <property type="term" value="F:ATP hydrolysis activity"/>
    <property type="evidence" value="ECO:0007669"/>
    <property type="project" value="InterPro"/>
</dbReference>
<evidence type="ECO:0000256" key="4">
    <source>
        <dbReference type="ARBA" id="ARBA00022692"/>
    </source>
</evidence>
<dbReference type="InterPro" id="IPR050173">
    <property type="entry name" value="ABC_transporter_C-like"/>
</dbReference>
<evidence type="ECO:0000256" key="7">
    <source>
        <dbReference type="ARBA" id="ARBA00022840"/>
    </source>
</evidence>
<dbReference type="PANTHER" id="PTHR24223">
    <property type="entry name" value="ATP-BINDING CASSETTE SUB-FAMILY C"/>
    <property type="match status" value="1"/>
</dbReference>
<dbReference type="GO" id="GO:0005774">
    <property type="term" value="C:vacuolar membrane"/>
    <property type="evidence" value="ECO:0007669"/>
    <property type="project" value="UniProtKB-SubCell"/>
</dbReference>
<dbReference type="Pfam" id="PF00664">
    <property type="entry name" value="ABC_membrane"/>
    <property type="match status" value="2"/>
</dbReference>
<dbReference type="PROSITE" id="PS50929">
    <property type="entry name" value="ABC_TM1F"/>
    <property type="match status" value="2"/>
</dbReference>
<gene>
    <name evidence="13" type="ORF">Ae201684_000977</name>
</gene>